<feature type="binding site" evidence="20">
    <location>
        <position position="246"/>
    </location>
    <ligand>
        <name>ATP</name>
        <dbReference type="ChEBI" id="CHEBI:30616"/>
    </ligand>
</feature>
<evidence type="ECO:0000256" key="17">
    <source>
        <dbReference type="ARBA" id="ARBA00023180"/>
    </source>
</evidence>
<dbReference type="EMBL" id="JACGWM010000003">
    <property type="protein sequence ID" value="KAL0383089.1"/>
    <property type="molecule type" value="Genomic_DNA"/>
</dbReference>
<evidence type="ECO:0000256" key="9">
    <source>
        <dbReference type="ARBA" id="ARBA00022729"/>
    </source>
</evidence>
<keyword evidence="9" id="KW-0732">Signal</keyword>
<dbReference type="PANTHER" id="PTHR27008:SF281">
    <property type="entry name" value="OS06G0186100 PROTEIN"/>
    <property type="match status" value="1"/>
</dbReference>
<evidence type="ECO:0000256" key="12">
    <source>
        <dbReference type="ARBA" id="ARBA00022777"/>
    </source>
</evidence>
<reference evidence="23" key="2">
    <citation type="journal article" date="2024" name="Plant">
        <title>Genomic evolution and insights into agronomic trait innovations of Sesamum species.</title>
        <authorList>
            <person name="Miao H."/>
            <person name="Wang L."/>
            <person name="Qu L."/>
            <person name="Liu H."/>
            <person name="Sun Y."/>
            <person name="Le M."/>
            <person name="Wang Q."/>
            <person name="Wei S."/>
            <person name="Zheng Y."/>
            <person name="Lin W."/>
            <person name="Duan Y."/>
            <person name="Cao H."/>
            <person name="Xiong S."/>
            <person name="Wang X."/>
            <person name="Wei L."/>
            <person name="Li C."/>
            <person name="Ma Q."/>
            <person name="Ju M."/>
            <person name="Zhao R."/>
            <person name="Li G."/>
            <person name="Mu C."/>
            <person name="Tian Q."/>
            <person name="Mei H."/>
            <person name="Zhang T."/>
            <person name="Gao T."/>
            <person name="Zhang H."/>
        </authorList>
    </citation>
    <scope>NUCLEOTIDE SEQUENCE</scope>
    <source>
        <strain evidence="23">KEN8</strain>
    </source>
</reference>
<comment type="caution">
    <text evidence="23">The sequence shown here is derived from an EMBL/GenBank/DDBJ whole genome shotgun (WGS) entry which is preliminary data.</text>
</comment>
<evidence type="ECO:0000256" key="14">
    <source>
        <dbReference type="ARBA" id="ARBA00022989"/>
    </source>
</evidence>
<sequence>MIPDSFANLLQLRRLLLYENHLSGTIPPSLGKCTNLEILDLSYNRISGTIPSEVAGLSSLKLYLNLSSNYLHGPIPLELSKMNMLSGEIPQSLQASSTLTLLNFSYNNFYGNITNKGAFSSLTVNSFLGNDGLCGSIKGLKDCHRKRARHFLMAILLSLLITPIFCIVGYPLVLRSKFKRQLPISKGKAIIKDDGEAREEIKYPRISRRQLIEATEGFSDSSLIGSGRFGHVYKGVLRDNTRIAVKVLHSKAGGEIWGSFKRECQVLKRTRHRNLIRIITTCSRPDFKALVLPLMPNGSLDDHLYPSHGLKHGLDLIQLVKICSDVAEGMAYLHHYSPVKVVHCDLKPSNILLDDDMTALVTDFGIARLVKGADGFVDDSASYDSTDGLLCGSIGYIAPEYGMGKHASPQGDVYSFGVLLLEMVTGKRPTDVLFREGSSLHEWVKSRYPNKLGPIVEEAMVRYAPRDLVPYDRKIWTDVIIELIELGLICTQHNPSTRPTMLDVAHEISLLKQYLCTPSTLLIEQSSTN</sequence>
<evidence type="ECO:0000256" key="18">
    <source>
        <dbReference type="ARBA" id="ARBA00047899"/>
    </source>
</evidence>
<evidence type="ECO:0000256" key="4">
    <source>
        <dbReference type="ARBA" id="ARBA00022527"/>
    </source>
</evidence>
<dbReference type="SUPFAM" id="SSF52058">
    <property type="entry name" value="L domain-like"/>
    <property type="match status" value="1"/>
</dbReference>
<feature type="domain" description="Protein kinase" evidence="22">
    <location>
        <begin position="218"/>
        <end position="515"/>
    </location>
</feature>
<evidence type="ECO:0000256" key="21">
    <source>
        <dbReference type="SAM" id="Phobius"/>
    </source>
</evidence>
<dbReference type="PROSITE" id="PS51450">
    <property type="entry name" value="LRR"/>
    <property type="match status" value="1"/>
</dbReference>
<evidence type="ECO:0000256" key="3">
    <source>
        <dbReference type="ARBA" id="ARBA00022475"/>
    </source>
</evidence>
<evidence type="ECO:0000313" key="23">
    <source>
        <dbReference type="EMBL" id="KAL0383089.1"/>
    </source>
</evidence>
<keyword evidence="4" id="KW-0723">Serine/threonine-protein kinase</keyword>
<keyword evidence="3" id="KW-1003">Cell membrane</keyword>
<keyword evidence="5" id="KW-0597">Phosphoprotein</keyword>
<dbReference type="InterPro" id="IPR001611">
    <property type="entry name" value="Leu-rich_rpt"/>
</dbReference>
<evidence type="ECO:0000256" key="7">
    <source>
        <dbReference type="ARBA" id="ARBA00022679"/>
    </source>
</evidence>
<protein>
    <recommendedName>
        <fullName evidence="2">non-specific serine/threonine protein kinase</fullName>
        <ecNumber evidence="2">2.7.11.1</ecNumber>
    </recommendedName>
</protein>
<dbReference type="InterPro" id="IPR017441">
    <property type="entry name" value="Protein_kinase_ATP_BS"/>
</dbReference>
<evidence type="ECO:0000256" key="19">
    <source>
        <dbReference type="ARBA" id="ARBA00048679"/>
    </source>
</evidence>
<evidence type="ECO:0000259" key="22">
    <source>
        <dbReference type="PROSITE" id="PS50011"/>
    </source>
</evidence>
<evidence type="ECO:0000256" key="13">
    <source>
        <dbReference type="ARBA" id="ARBA00022840"/>
    </source>
</evidence>
<dbReference type="PANTHER" id="PTHR27008">
    <property type="entry name" value="OS04G0122200 PROTEIN"/>
    <property type="match status" value="1"/>
</dbReference>
<evidence type="ECO:0000256" key="20">
    <source>
        <dbReference type="PROSITE-ProRule" id="PRU10141"/>
    </source>
</evidence>
<dbReference type="InterPro" id="IPR000719">
    <property type="entry name" value="Prot_kinase_dom"/>
</dbReference>
<keyword evidence="16 23" id="KW-0675">Receptor</keyword>
<evidence type="ECO:0000256" key="6">
    <source>
        <dbReference type="ARBA" id="ARBA00022614"/>
    </source>
</evidence>
<dbReference type="GO" id="GO:0005886">
    <property type="term" value="C:plasma membrane"/>
    <property type="evidence" value="ECO:0007669"/>
    <property type="project" value="UniProtKB-SubCell"/>
</dbReference>
<evidence type="ECO:0000256" key="2">
    <source>
        <dbReference type="ARBA" id="ARBA00012513"/>
    </source>
</evidence>
<evidence type="ECO:0000256" key="11">
    <source>
        <dbReference type="ARBA" id="ARBA00022741"/>
    </source>
</evidence>
<dbReference type="Pfam" id="PF13855">
    <property type="entry name" value="LRR_8"/>
    <property type="match status" value="1"/>
</dbReference>
<proteinExistence type="predicted"/>
<dbReference type="GO" id="GO:0004674">
    <property type="term" value="F:protein serine/threonine kinase activity"/>
    <property type="evidence" value="ECO:0007669"/>
    <property type="project" value="UniProtKB-KW"/>
</dbReference>
<comment type="catalytic activity">
    <reaction evidence="18">
        <text>L-threonyl-[protein] + ATP = O-phospho-L-threonyl-[protein] + ADP + H(+)</text>
        <dbReference type="Rhea" id="RHEA:46608"/>
        <dbReference type="Rhea" id="RHEA-COMP:11060"/>
        <dbReference type="Rhea" id="RHEA-COMP:11605"/>
        <dbReference type="ChEBI" id="CHEBI:15378"/>
        <dbReference type="ChEBI" id="CHEBI:30013"/>
        <dbReference type="ChEBI" id="CHEBI:30616"/>
        <dbReference type="ChEBI" id="CHEBI:61977"/>
        <dbReference type="ChEBI" id="CHEBI:456216"/>
        <dbReference type="EC" id="2.7.11.1"/>
    </reaction>
</comment>
<keyword evidence="7" id="KW-0808">Transferase</keyword>
<dbReference type="FunFam" id="3.30.200.20:FF:000543">
    <property type="entry name" value="Putative leucine-rich repeat receptor-like serine/threonine-protein kinase"/>
    <property type="match status" value="1"/>
</dbReference>
<dbReference type="FunFam" id="3.80.10.10:FF:000041">
    <property type="entry name" value="LRR receptor-like serine/threonine-protein kinase ERECTA"/>
    <property type="match status" value="1"/>
</dbReference>
<dbReference type="Gene3D" id="3.30.200.20">
    <property type="entry name" value="Phosphorylase Kinase, domain 1"/>
    <property type="match status" value="1"/>
</dbReference>
<dbReference type="InterPro" id="IPR032675">
    <property type="entry name" value="LRR_dom_sf"/>
</dbReference>
<evidence type="ECO:0000256" key="10">
    <source>
        <dbReference type="ARBA" id="ARBA00022737"/>
    </source>
</evidence>
<keyword evidence="11 20" id="KW-0547">Nucleotide-binding</keyword>
<dbReference type="PROSITE" id="PS00108">
    <property type="entry name" value="PROTEIN_KINASE_ST"/>
    <property type="match status" value="1"/>
</dbReference>
<comment type="subcellular location">
    <subcellularLocation>
        <location evidence="1">Cell membrane</location>
        <topology evidence="1">Single-pass membrane protein</topology>
    </subcellularLocation>
</comment>
<dbReference type="EC" id="2.7.11.1" evidence="2"/>
<keyword evidence="12 23" id="KW-0418">Kinase</keyword>
<name>A0AAW2RTA9_9LAMI</name>
<evidence type="ECO:0000256" key="16">
    <source>
        <dbReference type="ARBA" id="ARBA00023170"/>
    </source>
</evidence>
<dbReference type="SUPFAM" id="SSF56112">
    <property type="entry name" value="Protein kinase-like (PK-like)"/>
    <property type="match status" value="1"/>
</dbReference>
<dbReference type="InterPro" id="IPR008271">
    <property type="entry name" value="Ser/Thr_kinase_AS"/>
</dbReference>
<keyword evidence="15 21" id="KW-0472">Membrane</keyword>
<reference evidence="23" key="1">
    <citation type="submission" date="2020-06" db="EMBL/GenBank/DDBJ databases">
        <authorList>
            <person name="Li T."/>
            <person name="Hu X."/>
            <person name="Zhang T."/>
            <person name="Song X."/>
            <person name="Zhang H."/>
            <person name="Dai N."/>
            <person name="Sheng W."/>
            <person name="Hou X."/>
            <person name="Wei L."/>
        </authorList>
    </citation>
    <scope>NUCLEOTIDE SEQUENCE</scope>
    <source>
        <strain evidence="23">KEN8</strain>
        <tissue evidence="23">Leaf</tissue>
    </source>
</reference>
<dbReference type="Pfam" id="PF00069">
    <property type="entry name" value="Pkinase"/>
    <property type="match status" value="1"/>
</dbReference>
<evidence type="ECO:0000256" key="5">
    <source>
        <dbReference type="ARBA" id="ARBA00022553"/>
    </source>
</evidence>
<comment type="catalytic activity">
    <reaction evidence="19">
        <text>L-seryl-[protein] + ATP = O-phospho-L-seryl-[protein] + ADP + H(+)</text>
        <dbReference type="Rhea" id="RHEA:17989"/>
        <dbReference type="Rhea" id="RHEA-COMP:9863"/>
        <dbReference type="Rhea" id="RHEA-COMP:11604"/>
        <dbReference type="ChEBI" id="CHEBI:15378"/>
        <dbReference type="ChEBI" id="CHEBI:29999"/>
        <dbReference type="ChEBI" id="CHEBI:30616"/>
        <dbReference type="ChEBI" id="CHEBI:83421"/>
        <dbReference type="ChEBI" id="CHEBI:456216"/>
        <dbReference type="EC" id="2.7.11.1"/>
    </reaction>
</comment>
<dbReference type="AlphaFoldDB" id="A0AAW2RTA9"/>
<dbReference type="Gene3D" id="3.80.10.10">
    <property type="entry name" value="Ribonuclease Inhibitor"/>
    <property type="match status" value="1"/>
</dbReference>
<dbReference type="PROSITE" id="PS50011">
    <property type="entry name" value="PROTEIN_KINASE_DOM"/>
    <property type="match status" value="1"/>
</dbReference>
<dbReference type="InterPro" id="IPR011009">
    <property type="entry name" value="Kinase-like_dom_sf"/>
</dbReference>
<evidence type="ECO:0000256" key="8">
    <source>
        <dbReference type="ARBA" id="ARBA00022692"/>
    </source>
</evidence>
<keyword evidence="13 20" id="KW-0067">ATP-binding</keyword>
<dbReference type="SMART" id="SM00220">
    <property type="entry name" value="S_TKc"/>
    <property type="match status" value="1"/>
</dbReference>
<keyword evidence="17" id="KW-0325">Glycoprotein</keyword>
<evidence type="ECO:0000256" key="15">
    <source>
        <dbReference type="ARBA" id="ARBA00023136"/>
    </source>
</evidence>
<organism evidence="23">
    <name type="scientific">Sesamum calycinum</name>
    <dbReference type="NCBI Taxonomy" id="2727403"/>
    <lineage>
        <taxon>Eukaryota</taxon>
        <taxon>Viridiplantae</taxon>
        <taxon>Streptophyta</taxon>
        <taxon>Embryophyta</taxon>
        <taxon>Tracheophyta</taxon>
        <taxon>Spermatophyta</taxon>
        <taxon>Magnoliopsida</taxon>
        <taxon>eudicotyledons</taxon>
        <taxon>Gunneridae</taxon>
        <taxon>Pentapetalae</taxon>
        <taxon>asterids</taxon>
        <taxon>lamiids</taxon>
        <taxon>Lamiales</taxon>
        <taxon>Pedaliaceae</taxon>
        <taxon>Sesamum</taxon>
    </lineage>
</organism>
<keyword evidence="6" id="KW-0433">Leucine-rich repeat</keyword>
<dbReference type="FunFam" id="1.10.510.10:FF:000358">
    <property type="entry name" value="Putative leucine-rich repeat receptor-like serine/threonine-protein kinase"/>
    <property type="match status" value="1"/>
</dbReference>
<gene>
    <name evidence="23" type="ORF">Scaly_0596200</name>
</gene>
<dbReference type="GO" id="GO:0005524">
    <property type="term" value="F:ATP binding"/>
    <property type="evidence" value="ECO:0007669"/>
    <property type="project" value="UniProtKB-UniRule"/>
</dbReference>
<feature type="transmembrane region" description="Helical" evidence="21">
    <location>
        <begin position="151"/>
        <end position="173"/>
    </location>
</feature>
<accession>A0AAW2RTA9</accession>
<evidence type="ECO:0000256" key="1">
    <source>
        <dbReference type="ARBA" id="ARBA00004162"/>
    </source>
</evidence>
<keyword evidence="14 21" id="KW-1133">Transmembrane helix</keyword>
<dbReference type="Gene3D" id="1.10.510.10">
    <property type="entry name" value="Transferase(Phosphotransferase) domain 1"/>
    <property type="match status" value="1"/>
</dbReference>
<keyword evidence="8 21" id="KW-0812">Transmembrane</keyword>
<dbReference type="InterPro" id="IPR051809">
    <property type="entry name" value="Plant_receptor-like_S/T_kinase"/>
</dbReference>
<dbReference type="CDD" id="cd14066">
    <property type="entry name" value="STKc_IRAK"/>
    <property type="match status" value="1"/>
</dbReference>
<dbReference type="PROSITE" id="PS00107">
    <property type="entry name" value="PROTEIN_KINASE_ATP"/>
    <property type="match status" value="1"/>
</dbReference>
<keyword evidence="10" id="KW-0677">Repeat</keyword>